<dbReference type="AlphaFoldDB" id="A0A6C0D247"/>
<feature type="transmembrane region" description="Helical" evidence="1">
    <location>
        <begin position="6"/>
        <end position="23"/>
    </location>
</feature>
<proteinExistence type="predicted"/>
<accession>A0A6C0D247</accession>
<name>A0A6C0D247_9ZZZZ</name>
<keyword evidence="1" id="KW-0472">Membrane</keyword>
<evidence type="ECO:0008006" key="3">
    <source>
        <dbReference type="Google" id="ProtNLM"/>
    </source>
</evidence>
<evidence type="ECO:0000313" key="2">
    <source>
        <dbReference type="EMBL" id="QHT11126.1"/>
    </source>
</evidence>
<evidence type="ECO:0000256" key="1">
    <source>
        <dbReference type="SAM" id="Phobius"/>
    </source>
</evidence>
<protein>
    <recommendedName>
        <fullName evidence="3">Glycylpeptide N-tetradecanoyltransferase</fullName>
    </recommendedName>
</protein>
<dbReference type="EMBL" id="MN739531">
    <property type="protein sequence ID" value="QHT11126.1"/>
    <property type="molecule type" value="Genomic_DNA"/>
</dbReference>
<sequence>MILQYIGIVLFFTLIAVFVYIKIRFPFWNIQPVFHTYDYWRYFYKEPFIVYKFRPVKTKFCDFIQVQTRPFLECSSTEITDMVDLLQCYYLPSERILHTITKEDIEAYMTGQQSSTYVSLYTETHFTKIDASSNDTSIIRSEKPIACLTSRPLKIWYRPTLKEPLYKELPIYFIDFLAVNRDKDVKTVSRKLLQTHEYHQRKHNPDIIVSLIKKEIDLFDGVVPLIEYKTDTYYLRNIHFPSLPPHHQITRVYKENLEILTDFIYLLTNIDNGTMFDICIMPDIGAIMALIKQSLLYVYALRRGEHTFAMYFFKDMKTQYEDIEGNTLQCCCSVMNMKDESLFYLGYLHSIQNMVKQNKTYKMLLIENMGHNTMLSKLWKQKHSAIFSNNTAYYLYNMVYPCSPVSEERCMILS</sequence>
<organism evidence="2">
    <name type="scientific">viral metagenome</name>
    <dbReference type="NCBI Taxonomy" id="1070528"/>
    <lineage>
        <taxon>unclassified sequences</taxon>
        <taxon>metagenomes</taxon>
        <taxon>organismal metagenomes</taxon>
    </lineage>
</organism>
<keyword evidence="1" id="KW-0812">Transmembrane</keyword>
<reference evidence="2" key="1">
    <citation type="journal article" date="2020" name="Nature">
        <title>Giant virus diversity and host interactions through global metagenomics.</title>
        <authorList>
            <person name="Schulz F."/>
            <person name="Roux S."/>
            <person name="Paez-Espino D."/>
            <person name="Jungbluth S."/>
            <person name="Walsh D.A."/>
            <person name="Denef V.J."/>
            <person name="McMahon K.D."/>
            <person name="Konstantinidis K.T."/>
            <person name="Eloe-Fadrosh E.A."/>
            <person name="Kyrpides N.C."/>
            <person name="Woyke T."/>
        </authorList>
    </citation>
    <scope>NUCLEOTIDE SEQUENCE</scope>
    <source>
        <strain evidence="2">GVMAG-M-3300023174-111</strain>
    </source>
</reference>
<keyword evidence="1" id="KW-1133">Transmembrane helix</keyword>